<evidence type="ECO:0000259" key="2">
    <source>
        <dbReference type="PROSITE" id="PS50234"/>
    </source>
</evidence>
<dbReference type="Gene3D" id="3.40.50.410">
    <property type="entry name" value="von Willebrand factor, type A domain"/>
    <property type="match status" value="1"/>
</dbReference>
<dbReference type="PANTHER" id="PTHR24068">
    <property type="entry name" value="UBIQUITIN-CONJUGATING ENZYME E2"/>
    <property type="match status" value="1"/>
</dbReference>
<dbReference type="CDD" id="cd23833">
    <property type="entry name" value="UBCc_ApmR795-like"/>
    <property type="match status" value="1"/>
</dbReference>
<dbReference type="AlphaFoldDB" id="A0ABD1JYN8"/>
<reference evidence="4 5" key="1">
    <citation type="submission" date="2024-09" db="EMBL/GenBank/DDBJ databases">
        <title>A chromosome-level genome assembly of Gray's grenadier anchovy, Coilia grayii.</title>
        <authorList>
            <person name="Fu Z."/>
        </authorList>
    </citation>
    <scope>NUCLEOTIDE SEQUENCE [LARGE SCALE GENOMIC DNA]</scope>
    <source>
        <strain evidence="4">G4</strain>
        <tissue evidence="4">Muscle</tissue>
    </source>
</reference>
<dbReference type="SUPFAM" id="SSF54495">
    <property type="entry name" value="UBC-like"/>
    <property type="match status" value="1"/>
</dbReference>
<dbReference type="InterPro" id="IPR013083">
    <property type="entry name" value="Znf_RING/FYVE/PHD"/>
</dbReference>
<dbReference type="InterPro" id="IPR000608">
    <property type="entry name" value="UBC"/>
</dbReference>
<dbReference type="InterPro" id="IPR002035">
    <property type="entry name" value="VWF_A"/>
</dbReference>
<dbReference type="Proteomes" id="UP001591681">
    <property type="component" value="Unassembled WGS sequence"/>
</dbReference>
<name>A0ABD1JYN8_9TELE</name>
<proteinExistence type="predicted"/>
<evidence type="ECO:0000259" key="1">
    <source>
        <dbReference type="PROSITE" id="PS50127"/>
    </source>
</evidence>
<dbReference type="SMART" id="SM00212">
    <property type="entry name" value="UBCc"/>
    <property type="match status" value="1"/>
</dbReference>
<dbReference type="Gene3D" id="3.30.40.10">
    <property type="entry name" value="Zinc/RING finger domain, C3HC4 (zinc finger)"/>
    <property type="match status" value="1"/>
</dbReference>
<dbReference type="Pfam" id="PF13519">
    <property type="entry name" value="VWA_2"/>
    <property type="match status" value="1"/>
</dbReference>
<feature type="domain" description="U-box" evidence="3">
    <location>
        <begin position="992"/>
        <end position="1065"/>
    </location>
</feature>
<dbReference type="InterPro" id="IPR003613">
    <property type="entry name" value="Ubox_domain"/>
</dbReference>
<keyword evidence="5" id="KW-1185">Reference proteome</keyword>
<dbReference type="PROSITE" id="PS51698">
    <property type="entry name" value="U_BOX"/>
    <property type="match status" value="1"/>
</dbReference>
<dbReference type="EMBL" id="JBHFQA010000010">
    <property type="protein sequence ID" value="KAL2091999.1"/>
    <property type="molecule type" value="Genomic_DNA"/>
</dbReference>
<sequence length="1067" mass="120941">MDRIFNILQKHRLDRYYRKFIDLGVTDEIDFLDGFSEEDLNNIGLSQVEKNRFKNMQELIKRLGNSAAQVMPVTKSVGRFNLFYSFPKCPEPRELKDIDPAQNTVEDLMLRISHQEGIDNSMGVCLFTAEGMPLSDDPFFNTWSLNDRHIETGSHLYAIFTPKHNLKDMPRQPQTDTNNSGLNTVRCHIMLRGNYDIKVDLENHKLADLKKRLATESGIPVHVLHFRDLEWSNSPLKDIGIDEDSLVHFSLSSFTEESQNFEQFLTADVQPSVQQSPKGMSVFFSTLYSARMKEQGEKAKNVVAYIRKLTGCHGLAQILHQTLCKNVTGTNIQKIALVEGLYFLFRELLPSRSSTTCSDVIIEDSEVFEYSPECWGYLLSQSEEESTEYENFAPIFLECSSTRKRFSEPVRIANLPDICERSAVLQAIEDEEKMPNCSLDDMRKSIKRDTTMEKIILSIPPVMKTFPMWLNYEQVTGNNFRMEPEKSFSQMKEDLVSYPHLQITPPLQPLHYFVEAPCLMYLSENNLGVYSQTSKAGVGVLLFNCLTGKTEAMDLKRLAEQLGDMRTDQLVRTSRTPKEAIMVLLDTSSSMKRDCYSDIAMTKLSAVKELFNAFANRSMAYDLPHLISLVTFGGKVKTIHTFTENLEKFKEYVHSLTAKTGTLLYDALDQSVSELTKIKARFPDCLLRVICLSDGKDFGSLKDPVAVTNELMSSNIVVDSILVGNASNVLHGISNVTGGCCFKPDTSKTALKLFEMETVLSLESRKLKPKSASPIQTVNELKGLFAKCGYDNKPEVKFPAGVKSKVVMTEDALKKKILESKTTRFMEKDKRIVEELKSLHCDPHPYCSVFPSDTDFTFWKILMQGPPDTPYEGGVFELYCQFGDAYPVKPPLVRFITPVYHCNINSVGRICHNIFDRNYSANVTMREILNAVYGLLIAPEPDDPLDSVLAEEFMSDPNKYKEEAKKNTETSAKTSLNDMEEKLLGPDAPKPFVPPQLICPLTKRMFVDPVMTTYGTTYERGAIENYLKETKTDPLSSAPLDQACLRPDKHMKHLVANRRVGQIKSWV</sequence>
<dbReference type="CDD" id="cd00198">
    <property type="entry name" value="vWFA"/>
    <property type="match status" value="1"/>
</dbReference>
<organism evidence="4 5">
    <name type="scientific">Coilia grayii</name>
    <name type="common">Gray's grenadier anchovy</name>
    <dbReference type="NCBI Taxonomy" id="363190"/>
    <lineage>
        <taxon>Eukaryota</taxon>
        <taxon>Metazoa</taxon>
        <taxon>Chordata</taxon>
        <taxon>Craniata</taxon>
        <taxon>Vertebrata</taxon>
        <taxon>Euteleostomi</taxon>
        <taxon>Actinopterygii</taxon>
        <taxon>Neopterygii</taxon>
        <taxon>Teleostei</taxon>
        <taxon>Clupei</taxon>
        <taxon>Clupeiformes</taxon>
        <taxon>Clupeoidei</taxon>
        <taxon>Engraulidae</taxon>
        <taxon>Coilinae</taxon>
        <taxon>Coilia</taxon>
    </lineage>
</organism>
<evidence type="ECO:0000259" key="3">
    <source>
        <dbReference type="PROSITE" id="PS51698"/>
    </source>
</evidence>
<dbReference type="SUPFAM" id="SSF57850">
    <property type="entry name" value="RING/U-box"/>
    <property type="match status" value="1"/>
</dbReference>
<dbReference type="InterPro" id="IPR036465">
    <property type="entry name" value="vWFA_dom_sf"/>
</dbReference>
<dbReference type="SUPFAM" id="SSF53300">
    <property type="entry name" value="vWA-like"/>
    <property type="match status" value="1"/>
</dbReference>
<dbReference type="Gene3D" id="3.10.110.10">
    <property type="entry name" value="Ubiquitin Conjugating Enzyme"/>
    <property type="match status" value="1"/>
</dbReference>
<dbReference type="SMART" id="SM00504">
    <property type="entry name" value="Ubox"/>
    <property type="match status" value="1"/>
</dbReference>
<dbReference type="Pfam" id="PF04564">
    <property type="entry name" value="U-box"/>
    <property type="match status" value="1"/>
</dbReference>
<accession>A0ABD1JYN8</accession>
<evidence type="ECO:0000313" key="5">
    <source>
        <dbReference type="Proteomes" id="UP001591681"/>
    </source>
</evidence>
<dbReference type="PROSITE" id="PS50234">
    <property type="entry name" value="VWFA"/>
    <property type="match status" value="1"/>
</dbReference>
<dbReference type="InterPro" id="IPR016135">
    <property type="entry name" value="UBQ-conjugating_enzyme/RWD"/>
</dbReference>
<dbReference type="PROSITE" id="PS50127">
    <property type="entry name" value="UBC_2"/>
    <property type="match status" value="1"/>
</dbReference>
<comment type="caution">
    <text evidence="4">The sequence shown here is derived from an EMBL/GenBank/DDBJ whole genome shotgun (WGS) entry which is preliminary data.</text>
</comment>
<feature type="domain" description="VWFA" evidence="2">
    <location>
        <begin position="580"/>
        <end position="781"/>
    </location>
</feature>
<dbReference type="Pfam" id="PF00179">
    <property type="entry name" value="UQ_con"/>
    <property type="match status" value="1"/>
</dbReference>
<protein>
    <submittedName>
        <fullName evidence="4">Uncharacterized protein</fullName>
    </submittedName>
</protein>
<dbReference type="SMART" id="SM00327">
    <property type="entry name" value="VWA"/>
    <property type="match status" value="1"/>
</dbReference>
<gene>
    <name evidence="4" type="ORF">ACEWY4_011797</name>
</gene>
<evidence type="ECO:0000313" key="4">
    <source>
        <dbReference type="EMBL" id="KAL2091999.1"/>
    </source>
</evidence>
<feature type="domain" description="UBC core" evidence="1">
    <location>
        <begin position="827"/>
        <end position="973"/>
    </location>
</feature>